<comment type="subcellular location">
    <subcellularLocation>
        <location evidence="1">Membrane</location>
        <topology evidence="1">Multi-pass membrane protein</topology>
    </subcellularLocation>
</comment>
<accession>A0ABR4HWI5</accession>
<protein>
    <recommendedName>
        <fullName evidence="6">Wax synthase domain-containing protein</fullName>
    </recommendedName>
</protein>
<dbReference type="InterPro" id="IPR032805">
    <property type="entry name" value="Wax_synthase_dom"/>
</dbReference>
<comment type="caution">
    <text evidence="7">The sequence shown here is derived from an EMBL/GenBank/DDBJ whole genome shotgun (WGS) entry which is preliminary data.</text>
</comment>
<organism evidence="7 8">
    <name type="scientific">Aspergillus cavernicola</name>
    <dbReference type="NCBI Taxonomy" id="176166"/>
    <lineage>
        <taxon>Eukaryota</taxon>
        <taxon>Fungi</taxon>
        <taxon>Dikarya</taxon>
        <taxon>Ascomycota</taxon>
        <taxon>Pezizomycotina</taxon>
        <taxon>Eurotiomycetes</taxon>
        <taxon>Eurotiomycetidae</taxon>
        <taxon>Eurotiales</taxon>
        <taxon>Aspergillaceae</taxon>
        <taxon>Aspergillus</taxon>
        <taxon>Aspergillus subgen. Nidulantes</taxon>
    </lineage>
</organism>
<evidence type="ECO:0000259" key="6">
    <source>
        <dbReference type="Pfam" id="PF13813"/>
    </source>
</evidence>
<keyword evidence="2 5" id="KW-0812">Transmembrane</keyword>
<evidence type="ECO:0000256" key="5">
    <source>
        <dbReference type="SAM" id="Phobius"/>
    </source>
</evidence>
<feature type="domain" description="Wax synthase" evidence="6">
    <location>
        <begin position="285"/>
        <end position="371"/>
    </location>
</feature>
<gene>
    <name evidence="7" type="ORF">BDW59DRAFT_151214</name>
</gene>
<evidence type="ECO:0000313" key="7">
    <source>
        <dbReference type="EMBL" id="KAL2819859.1"/>
    </source>
</evidence>
<keyword evidence="8" id="KW-1185">Reference proteome</keyword>
<keyword evidence="4 5" id="KW-0472">Membrane</keyword>
<name>A0ABR4HWI5_9EURO</name>
<keyword evidence="3 5" id="KW-1133">Transmembrane helix</keyword>
<dbReference type="Pfam" id="PF13813">
    <property type="entry name" value="MBOAT_2"/>
    <property type="match status" value="1"/>
</dbReference>
<evidence type="ECO:0000256" key="3">
    <source>
        <dbReference type="ARBA" id="ARBA00022989"/>
    </source>
</evidence>
<evidence type="ECO:0000313" key="8">
    <source>
        <dbReference type="Proteomes" id="UP001610335"/>
    </source>
</evidence>
<proteinExistence type="predicted"/>
<evidence type="ECO:0000256" key="1">
    <source>
        <dbReference type="ARBA" id="ARBA00004141"/>
    </source>
</evidence>
<evidence type="ECO:0000256" key="2">
    <source>
        <dbReference type="ARBA" id="ARBA00022692"/>
    </source>
</evidence>
<feature type="transmembrane region" description="Helical" evidence="5">
    <location>
        <begin position="335"/>
        <end position="356"/>
    </location>
</feature>
<feature type="transmembrane region" description="Helical" evidence="5">
    <location>
        <begin position="362"/>
        <end position="379"/>
    </location>
</feature>
<reference evidence="7 8" key="1">
    <citation type="submission" date="2024-07" db="EMBL/GenBank/DDBJ databases">
        <title>Section-level genome sequencing and comparative genomics of Aspergillus sections Usti and Cavernicolus.</title>
        <authorList>
            <consortium name="Lawrence Berkeley National Laboratory"/>
            <person name="Nybo J.L."/>
            <person name="Vesth T.C."/>
            <person name="Theobald S."/>
            <person name="Frisvad J.C."/>
            <person name="Larsen T.O."/>
            <person name="Kjaerboelling I."/>
            <person name="Rothschild-Mancinelli K."/>
            <person name="Lyhne E.K."/>
            <person name="Kogle M.E."/>
            <person name="Barry K."/>
            <person name="Clum A."/>
            <person name="Na H."/>
            <person name="Ledsgaard L."/>
            <person name="Lin J."/>
            <person name="Lipzen A."/>
            <person name="Kuo A."/>
            <person name="Riley R."/>
            <person name="Mondo S."/>
            <person name="LaButti K."/>
            <person name="Haridas S."/>
            <person name="Pangalinan J."/>
            <person name="Salamov A.A."/>
            <person name="Simmons B.A."/>
            <person name="Magnuson J.K."/>
            <person name="Chen J."/>
            <person name="Drula E."/>
            <person name="Henrissat B."/>
            <person name="Wiebenga A."/>
            <person name="Lubbers R.J."/>
            <person name="Gomes A.C."/>
            <person name="Makela M.R."/>
            <person name="Stajich J."/>
            <person name="Grigoriev I.V."/>
            <person name="Mortensen U.H."/>
            <person name="De vries R.P."/>
            <person name="Baker S.E."/>
            <person name="Andersen M.R."/>
        </authorList>
    </citation>
    <scope>NUCLEOTIDE SEQUENCE [LARGE SCALE GENOMIC DNA]</scope>
    <source>
        <strain evidence="7 8">CBS 600.67</strain>
    </source>
</reference>
<sequence length="446" mass="50673">MSTILLVGVFLFADETIPLSPPLKRALYFTTITSSIITSALYPLTSLVIANYANAFLSVAYALRLVELLIINHPRQLKRLEKVHDSSSSSPVYVWKPMPPALSFARLRYVCDLLINPRSIGWAHGSKKYLPRLEKLSVNSTVKAKNGYVSRENGHHQEGNEKFICKEPTERLSFLTKEALKLVIAYLVYDTYRIFLGPRYALLCSHFHSLLTSPNLQLFGDQYLGLQLQLSPETSARLVQRFLLPPACWAACYAFVDGIRAAVALFTVGGLYLVSPTLAADPWMYPPVFGSWRYIFWPKLKDIWGKLWHDLCRRALISTSTALIPRHTPLPLRRILVGFLCFIISGVVHAAGTYTVSRDPHAVLMIISFFILLPLWIAAQEIVSGQVLGRFLPDWQITKVIIWVLDAAYVLWWGYHTAPWFFRYSMIPEALASAPLPERWSFWESP</sequence>
<evidence type="ECO:0000256" key="4">
    <source>
        <dbReference type="ARBA" id="ARBA00023136"/>
    </source>
</evidence>
<dbReference type="Proteomes" id="UP001610335">
    <property type="component" value="Unassembled WGS sequence"/>
</dbReference>
<feature type="transmembrane region" description="Helical" evidence="5">
    <location>
        <begin position="400"/>
        <end position="422"/>
    </location>
</feature>
<dbReference type="EMBL" id="JBFXLS010000074">
    <property type="protein sequence ID" value="KAL2819859.1"/>
    <property type="molecule type" value="Genomic_DNA"/>
</dbReference>